<evidence type="ECO:0000313" key="2">
    <source>
        <dbReference type="Proteomes" id="UP000808761"/>
    </source>
</evidence>
<dbReference type="EMBL" id="JACRKR010000151">
    <property type="protein sequence ID" value="MBI5078989.1"/>
    <property type="molecule type" value="Genomic_DNA"/>
</dbReference>
<gene>
    <name evidence="1" type="ORF">HZB08_03110</name>
</gene>
<comment type="caution">
    <text evidence="1">The sequence shown here is derived from an EMBL/GenBank/DDBJ whole genome shotgun (WGS) entry which is preliminary data.</text>
</comment>
<dbReference type="Proteomes" id="UP000808761">
    <property type="component" value="Unassembled WGS sequence"/>
</dbReference>
<accession>A0A9D6UML3</accession>
<proteinExistence type="predicted"/>
<protein>
    <submittedName>
        <fullName evidence="1">Uncharacterized protein</fullName>
    </submittedName>
</protein>
<evidence type="ECO:0000313" key="1">
    <source>
        <dbReference type="EMBL" id="MBI5078989.1"/>
    </source>
</evidence>
<reference evidence="1" key="1">
    <citation type="submission" date="2020-07" db="EMBL/GenBank/DDBJ databases">
        <title>Huge and variable diversity of episymbiotic CPR bacteria and DPANN archaea in groundwater ecosystems.</title>
        <authorList>
            <person name="He C.Y."/>
            <person name="Keren R."/>
            <person name="Whittaker M."/>
            <person name="Farag I.F."/>
            <person name="Doudna J."/>
            <person name="Cate J.H.D."/>
            <person name="Banfield J.F."/>
        </authorList>
    </citation>
    <scope>NUCLEOTIDE SEQUENCE</scope>
    <source>
        <strain evidence="1">NC_groundwater_1860_Pr3_B-0.1um_51_7</strain>
    </source>
</reference>
<name>A0A9D6UML3_UNCSA</name>
<sequence length="58" mass="6574">MRENKNSVEENKAPKGCYLEILIQGDGRLTLRPSTKETLLLFKAISNDTKEIETIYCG</sequence>
<organism evidence="1 2">
    <name type="scientific">Candidatus Saganbacteria bacterium</name>
    <dbReference type="NCBI Taxonomy" id="2575572"/>
    <lineage>
        <taxon>Bacteria</taxon>
        <taxon>Bacillati</taxon>
        <taxon>Saganbacteria</taxon>
    </lineage>
</organism>
<dbReference type="AlphaFoldDB" id="A0A9D6UML3"/>